<dbReference type="Gene3D" id="2.30.24.10">
    <property type="entry name" value="CAT RNA-binding domain"/>
    <property type="match status" value="1"/>
</dbReference>
<proteinExistence type="predicted"/>
<feature type="domain" description="PRD" evidence="2">
    <location>
        <begin position="67"/>
        <end position="172"/>
    </location>
</feature>
<dbReference type="InterPro" id="IPR011608">
    <property type="entry name" value="PRD"/>
</dbReference>
<dbReference type="NCBIfam" id="NF046042">
    <property type="entry name" value="LicT"/>
    <property type="match status" value="1"/>
</dbReference>
<dbReference type="InterPro" id="IPR004341">
    <property type="entry name" value="CAT_RNA-bd_dom"/>
</dbReference>
<evidence type="ECO:0000313" key="3">
    <source>
        <dbReference type="EMBL" id="EEF67642.1"/>
    </source>
</evidence>
<feature type="domain" description="PRD" evidence="2">
    <location>
        <begin position="173"/>
        <end position="282"/>
    </location>
</feature>
<reference evidence="3 4" key="1">
    <citation type="submission" date="2008-12" db="EMBL/GenBank/DDBJ databases">
        <authorList>
            <person name="Fulton L."/>
            <person name="Clifton S."/>
            <person name="Fulton B."/>
            <person name="Xu J."/>
            <person name="Minx P."/>
            <person name="Pepin K.H."/>
            <person name="Johnson M."/>
            <person name="Bhonagiri V."/>
            <person name="Nash W.E."/>
            <person name="Mardis E.R."/>
            <person name="Wilson R.K."/>
        </authorList>
    </citation>
    <scope>NUCLEOTIDE SEQUENCE [LARGE SCALE GENOMIC DNA]</scope>
    <source>
        <strain evidence="3 4">DSM 12042</strain>
    </source>
</reference>
<dbReference type="SUPFAM" id="SSF50151">
    <property type="entry name" value="SacY-like RNA-binding domain"/>
    <property type="match status" value="1"/>
</dbReference>
<dbReference type="PANTHER" id="PTHR30185">
    <property type="entry name" value="CRYPTIC BETA-GLUCOSIDE BGL OPERON ANTITERMINATOR"/>
    <property type="match status" value="1"/>
</dbReference>
<keyword evidence="1" id="KW-0677">Repeat</keyword>
<dbReference type="Gene3D" id="1.10.1790.10">
    <property type="entry name" value="PRD domain"/>
    <property type="match status" value="2"/>
</dbReference>
<dbReference type="SUPFAM" id="SSF63520">
    <property type="entry name" value="PTS-regulatory domain, PRD"/>
    <property type="match status" value="2"/>
</dbReference>
<dbReference type="SMART" id="SM01061">
    <property type="entry name" value="CAT_RBD"/>
    <property type="match status" value="1"/>
</dbReference>
<accession>B9Y8L7</accession>
<dbReference type="EMBL" id="ACCF01000128">
    <property type="protein sequence ID" value="EEF67642.1"/>
    <property type="molecule type" value="Genomic_DNA"/>
</dbReference>
<protein>
    <submittedName>
        <fullName evidence="3">PRD domain protein</fullName>
    </submittedName>
</protein>
<dbReference type="Proteomes" id="UP000005950">
    <property type="component" value="Unassembled WGS sequence"/>
</dbReference>
<name>B9Y8L7_9FIRM</name>
<dbReference type="InterPro" id="IPR036650">
    <property type="entry name" value="CAT_RNA-bd_dom_sf"/>
</dbReference>
<organism evidence="3 4">
    <name type="scientific">Holdemania filiformis DSM 12042</name>
    <dbReference type="NCBI Taxonomy" id="545696"/>
    <lineage>
        <taxon>Bacteria</taxon>
        <taxon>Bacillati</taxon>
        <taxon>Bacillota</taxon>
        <taxon>Erysipelotrichia</taxon>
        <taxon>Erysipelotrichales</taxon>
        <taxon>Erysipelotrichaceae</taxon>
        <taxon>Holdemania</taxon>
    </lineage>
</organism>
<sequence>MKLRVKKVFNNNILLAEDENLLEVILMGRGIGYAMKPGDPADESKIDKVFKITAHQQQEDFVKLMKEIPINHLELTKKIVEMAQKELNVQFDDVIYIGLTDHIHFVIKRAKQNEQLKNALLWEIKKFYPREFAASMKALELIEYSEGLQLTEDEASFIAMHFVNGQQSGEAIRETVEATQIIQDILNIIKFHYKIDLNENSINYSRFITHIRFFLQRIRGSLNVSEDDYLFEKVKEKYPDAYACASRIKTYLDAKLGVELTHEEMLYFMLHIRRLTEREKSQA</sequence>
<dbReference type="GO" id="GO:0006355">
    <property type="term" value="P:regulation of DNA-templated transcription"/>
    <property type="evidence" value="ECO:0007669"/>
    <property type="project" value="InterPro"/>
</dbReference>
<evidence type="ECO:0000313" key="4">
    <source>
        <dbReference type="Proteomes" id="UP000005950"/>
    </source>
</evidence>
<comment type="caution">
    <text evidence="3">The sequence shown here is derived from an EMBL/GenBank/DDBJ whole genome shotgun (WGS) entry which is preliminary data.</text>
</comment>
<dbReference type="RefSeq" id="WP_006059352.1">
    <property type="nucleotide sequence ID" value="NZ_GG657557.1"/>
</dbReference>
<dbReference type="GO" id="GO:0003723">
    <property type="term" value="F:RNA binding"/>
    <property type="evidence" value="ECO:0007669"/>
    <property type="project" value="InterPro"/>
</dbReference>
<evidence type="ECO:0000256" key="1">
    <source>
        <dbReference type="ARBA" id="ARBA00022737"/>
    </source>
</evidence>
<dbReference type="PROSITE" id="PS51372">
    <property type="entry name" value="PRD_2"/>
    <property type="match status" value="2"/>
</dbReference>
<gene>
    <name evidence="3" type="ORF">HOLDEFILI_02164</name>
</gene>
<dbReference type="PANTHER" id="PTHR30185:SF15">
    <property type="entry name" value="CRYPTIC BETA-GLUCOSIDE BGL OPERON ANTITERMINATOR"/>
    <property type="match status" value="1"/>
</dbReference>
<dbReference type="InterPro" id="IPR050661">
    <property type="entry name" value="BglG_antiterminators"/>
</dbReference>
<dbReference type="HOGENOM" id="CLU_078802_0_0_9"/>
<evidence type="ECO:0000259" key="2">
    <source>
        <dbReference type="PROSITE" id="PS51372"/>
    </source>
</evidence>
<dbReference type="Pfam" id="PF00874">
    <property type="entry name" value="PRD"/>
    <property type="match status" value="2"/>
</dbReference>
<dbReference type="eggNOG" id="COG3711">
    <property type="taxonomic scope" value="Bacteria"/>
</dbReference>
<dbReference type="Pfam" id="PF03123">
    <property type="entry name" value="CAT_RBD"/>
    <property type="match status" value="1"/>
</dbReference>
<dbReference type="AlphaFoldDB" id="B9Y8L7"/>
<reference evidence="3 4" key="2">
    <citation type="submission" date="2009-02" db="EMBL/GenBank/DDBJ databases">
        <title>Draft genome sequence of Holdemania filiformis DSM 12042.</title>
        <authorList>
            <person name="Sudarsanam P."/>
            <person name="Ley R."/>
            <person name="Guruge J."/>
            <person name="Turnbaugh P.J."/>
            <person name="Mahowald M."/>
            <person name="Liep D."/>
            <person name="Gordon J."/>
        </authorList>
    </citation>
    <scope>NUCLEOTIDE SEQUENCE [LARGE SCALE GENOMIC DNA]</scope>
    <source>
        <strain evidence="3 4">DSM 12042</strain>
    </source>
</reference>
<dbReference type="STRING" id="545696.HOLDEFILI_02164"/>
<dbReference type="InterPro" id="IPR036634">
    <property type="entry name" value="PRD_sf"/>
</dbReference>